<accession>A0A2B4SJP5</accession>
<dbReference type="SUPFAM" id="SSF56672">
    <property type="entry name" value="DNA/RNA polymerases"/>
    <property type="match status" value="1"/>
</dbReference>
<dbReference type="InterPro" id="IPR043502">
    <property type="entry name" value="DNA/RNA_pol_sf"/>
</dbReference>
<feature type="domain" description="C2H2-type" evidence="3">
    <location>
        <begin position="105"/>
        <end position="133"/>
    </location>
</feature>
<feature type="compositionally biased region" description="Acidic residues" evidence="2">
    <location>
        <begin position="391"/>
        <end position="432"/>
    </location>
</feature>
<evidence type="ECO:0000313" key="5">
    <source>
        <dbReference type="Proteomes" id="UP000225706"/>
    </source>
</evidence>
<dbReference type="AlphaFoldDB" id="A0A2B4SJP5"/>
<dbReference type="PANTHER" id="PTHR31511:SF12">
    <property type="entry name" value="RHO TERMINATION FACTOR N-TERMINAL DOMAIN-CONTAINING PROTEIN"/>
    <property type="match status" value="1"/>
</dbReference>
<dbReference type="SMART" id="SM00355">
    <property type="entry name" value="ZnF_C2H2"/>
    <property type="match status" value="3"/>
</dbReference>
<dbReference type="InterPro" id="IPR036236">
    <property type="entry name" value="Znf_C2H2_sf"/>
</dbReference>
<dbReference type="SUPFAM" id="SSF57667">
    <property type="entry name" value="beta-beta-alpha zinc fingers"/>
    <property type="match status" value="1"/>
</dbReference>
<reference evidence="5" key="1">
    <citation type="journal article" date="2017" name="bioRxiv">
        <title>Comparative analysis of the genomes of Stylophora pistillata and Acropora digitifera provides evidence for extensive differences between species of corals.</title>
        <authorList>
            <person name="Voolstra C.R."/>
            <person name="Li Y."/>
            <person name="Liew Y.J."/>
            <person name="Baumgarten S."/>
            <person name="Zoccola D."/>
            <person name="Flot J.-F."/>
            <person name="Tambutte S."/>
            <person name="Allemand D."/>
            <person name="Aranda M."/>
        </authorList>
    </citation>
    <scope>NUCLEOTIDE SEQUENCE [LARGE SCALE GENOMIC DNA]</scope>
</reference>
<dbReference type="InterPro" id="IPR013087">
    <property type="entry name" value="Znf_C2H2_type"/>
</dbReference>
<name>A0A2B4SJP5_STYPI</name>
<protein>
    <recommendedName>
        <fullName evidence="3">C2H2-type domain-containing protein</fullName>
    </recommendedName>
</protein>
<evidence type="ECO:0000256" key="1">
    <source>
        <dbReference type="PROSITE-ProRule" id="PRU00042"/>
    </source>
</evidence>
<evidence type="ECO:0000313" key="4">
    <source>
        <dbReference type="EMBL" id="PFX29313.1"/>
    </source>
</evidence>
<dbReference type="PROSITE" id="PS50157">
    <property type="entry name" value="ZINC_FINGER_C2H2_2"/>
    <property type="match status" value="2"/>
</dbReference>
<feature type="region of interest" description="Disordered" evidence="2">
    <location>
        <begin position="124"/>
        <end position="155"/>
    </location>
</feature>
<evidence type="ECO:0000259" key="3">
    <source>
        <dbReference type="PROSITE" id="PS50157"/>
    </source>
</evidence>
<dbReference type="Pfam" id="PF00096">
    <property type="entry name" value="zf-C2H2"/>
    <property type="match status" value="1"/>
</dbReference>
<keyword evidence="5" id="KW-1185">Reference proteome</keyword>
<sequence>MFDCLKCGLTITQRNNFHRHVKSCGTSNHRLACPYCTKTLARKDGLKRHIKTHHSNLLQSNQLQQAIQGCIVPPWEKPFKSDKSKRRFKYEETLSHHNCQKKTNFKCKTCGKCFVRKANRDDHVKNSHRRQRGGALENLNDGDYELPTNPSIEPDEEKKVLNGVRIEATFRPQTKVQKKDFKVLLHESAKRLQNRLGGAIKEKKGIKWNLVLESKMSQVMKKQENPRVLTPHFTAGPYTSTSGSDVMKQTHMAYERLEDQMSNFTQLASGWVLERNNNVALQMVKYAPRKGNSYLQLHPSIADKKAIINVKNKDDHCFKWATLSALHPMEIHPERVNNYIPFEEELNFSGLTLPMKINNISQFEKQNPSISVSFIGYELKGRRKKRKGGDESEERNSEEEDEEEKETEEWNIEEDEEGDECEEDEEEEDECEEWNRETSLGPLKGEERRNEEERGGQREKEKEEEEEEGGEDPRFHAHGKRKRKQVEKYFKRRKMEEDKDEEIGKKFMPFPLEKLADNLSTYPILEELFPEVWGVRDVNLLKKKGVYPYDDMDSFERFQEDALPPKEAFHSLLTDEDVKDEDYVHAQNVWREMGCQTLRDYHDVYLLTDIMLLADVFEQFRDKCYEVYGLDAAHYYTSPSLAWDAALKYTKVVHSRSGFGISEELHDLHNDYPLASENVVITPDMLSPYSRHLAEDLEYKPAEVRKLLPNLYGKKNYIIHFRNFKFYLDKGMKLTKIHRVLKFKQEAWLKPYIDLNTSKQNMASNAFEKDFFKLMNNSVFGKTMENVRKHRNIEFVTTAKKYGRLVNKPSYKRDTPFIKNGEEEDECLIAVELERTKVVLKKPIYTGFSVLDLSKMLMYQFHYDYILPKYGADRVKLLFTDTDSLTLLRTFIKT</sequence>
<dbReference type="EMBL" id="LSMT01000067">
    <property type="protein sequence ID" value="PFX29313.1"/>
    <property type="molecule type" value="Genomic_DNA"/>
</dbReference>
<dbReference type="GO" id="GO:0008270">
    <property type="term" value="F:zinc ion binding"/>
    <property type="evidence" value="ECO:0007669"/>
    <property type="project" value="UniProtKB-KW"/>
</dbReference>
<feature type="compositionally biased region" description="Basic and acidic residues" evidence="2">
    <location>
        <begin position="444"/>
        <end position="461"/>
    </location>
</feature>
<dbReference type="PROSITE" id="PS00028">
    <property type="entry name" value="ZINC_FINGER_C2H2_1"/>
    <property type="match status" value="1"/>
</dbReference>
<dbReference type="Proteomes" id="UP000225706">
    <property type="component" value="Unassembled WGS sequence"/>
</dbReference>
<evidence type="ECO:0000256" key="2">
    <source>
        <dbReference type="SAM" id="MobiDB-lite"/>
    </source>
</evidence>
<gene>
    <name evidence="4" type="ORF">AWC38_SpisGene5933</name>
</gene>
<dbReference type="PANTHER" id="PTHR31511">
    <property type="entry name" value="PROTEIN CBG23764"/>
    <property type="match status" value="1"/>
</dbReference>
<dbReference type="STRING" id="50429.A0A2B4SJP5"/>
<organism evidence="4 5">
    <name type="scientific">Stylophora pistillata</name>
    <name type="common">Smooth cauliflower coral</name>
    <dbReference type="NCBI Taxonomy" id="50429"/>
    <lineage>
        <taxon>Eukaryota</taxon>
        <taxon>Metazoa</taxon>
        <taxon>Cnidaria</taxon>
        <taxon>Anthozoa</taxon>
        <taxon>Hexacorallia</taxon>
        <taxon>Scleractinia</taxon>
        <taxon>Astrocoeniina</taxon>
        <taxon>Pocilloporidae</taxon>
        <taxon>Stylophora</taxon>
    </lineage>
</organism>
<proteinExistence type="predicted"/>
<feature type="region of interest" description="Disordered" evidence="2">
    <location>
        <begin position="382"/>
        <end position="486"/>
    </location>
</feature>
<keyword evidence="1" id="KW-0862">Zinc</keyword>
<keyword evidence="1" id="KW-0863">Zinc-finger</keyword>
<keyword evidence="1" id="KW-0479">Metal-binding</keyword>
<feature type="compositionally biased region" description="Basic residues" evidence="2">
    <location>
        <begin position="476"/>
        <end position="485"/>
    </location>
</feature>
<comment type="caution">
    <text evidence="4">The sequence shown here is derived from an EMBL/GenBank/DDBJ whole genome shotgun (WGS) entry which is preliminary data.</text>
</comment>
<feature type="domain" description="C2H2-type" evidence="3">
    <location>
        <begin position="31"/>
        <end position="53"/>
    </location>
</feature>
<dbReference type="Gene3D" id="3.30.160.60">
    <property type="entry name" value="Classic Zinc Finger"/>
    <property type="match status" value="2"/>
</dbReference>
<dbReference type="OrthoDB" id="5977689at2759"/>